<feature type="region of interest" description="Disordered" evidence="1">
    <location>
        <begin position="195"/>
        <end position="224"/>
    </location>
</feature>
<keyword evidence="2" id="KW-0732">Signal</keyword>
<evidence type="ECO:0000313" key="3">
    <source>
        <dbReference type="EMBL" id="AXH59790.1"/>
    </source>
</evidence>
<proteinExistence type="predicted"/>
<feature type="signal peptide" evidence="2">
    <location>
        <begin position="1"/>
        <end position="35"/>
    </location>
</feature>
<keyword evidence="3" id="KW-0614">Plasmid</keyword>
<organism evidence="3 4">
    <name type="scientific">Pseudomonas amygdali pv. lachrymans str. M301315</name>
    <dbReference type="NCBI Taxonomy" id="629260"/>
    <lineage>
        <taxon>Bacteria</taxon>
        <taxon>Pseudomonadati</taxon>
        <taxon>Pseudomonadota</taxon>
        <taxon>Gammaproteobacteria</taxon>
        <taxon>Pseudomonadales</taxon>
        <taxon>Pseudomonadaceae</taxon>
        <taxon>Pseudomonas</taxon>
        <taxon>Pseudomonas amygdali</taxon>
    </lineage>
</organism>
<name>A0AAD0PW21_PSEAV</name>
<evidence type="ECO:0000313" key="4">
    <source>
        <dbReference type="Proteomes" id="UP000006426"/>
    </source>
</evidence>
<feature type="chain" id="PRO_5042088805" evidence="2">
    <location>
        <begin position="36"/>
        <end position="644"/>
    </location>
</feature>
<dbReference type="EMBL" id="CP031226">
    <property type="protein sequence ID" value="AXH59790.1"/>
    <property type="molecule type" value="Genomic_DNA"/>
</dbReference>
<sequence>MKPMAKLRSHGARKPIRLAMLYLAILAASPLAAHAENQNIIRTPALIHLSDNDDSFWEQIDAYATDWTNIRAEYACSVWSPDPSTQTIGTAFLQTQSCRQDQQRTVQQRQQNVKTDAIRDVGVAQTENRTLSPSHTRDAVGALETWIATSPTFSDWESVSGAHNCSNWSPSPSSYTQSATFNQKATNCVIDRARTRQEREQETTTGAIRDSGSPIPESRQLNSQTATRPYVIAIGDWANQGDKQSCSNWAPAATTVGLGKSFTQTATDCQQAQVRTRNEQYTDHLSGQKVTALNTTENQTIAVSDTRSAVGTLEDWIATTSTYTAWVNSGAITSCSNWSPATSSVTVGQSFTQTATDCAQAQTRTRQDREQETNTGEIRNKGSVVTETQSIAASSTRTATGTKETWVAAAAVYGNWTNSSALYSCSNWSPAGSAYTYSASFTQTATNCSLNQTRSAQAREQETTTGAYRNVGSATTESRTLASQTATRPYAVTIGAWQNNGAVAGCSNWSPDPSTVNSGTAFTQTATNCTQAQVRSRVEQYNDHATGVLTTAVNTTQSQTIAASSTRTATGTKPTQQCQTGGWIVTAEAIGPMGPRPVLRLYWGGVLLVTNASYNGVDSTMAYGGYTYIRGTQYNGQTWNMCRQ</sequence>
<evidence type="ECO:0000256" key="2">
    <source>
        <dbReference type="SAM" id="SignalP"/>
    </source>
</evidence>
<dbReference type="Proteomes" id="UP000006426">
    <property type="component" value="Plasmid pmppla107"/>
</dbReference>
<reference evidence="3 4" key="1">
    <citation type="journal article" date="2011" name="PLoS Pathog.">
        <title>Dynamic evolution of pathogenicity revealed by sequencing and comparative genomics of 19 Pseudomonas syringae isolates.</title>
        <authorList>
            <person name="Baltrus D.A."/>
            <person name="Nishimura M.T."/>
            <person name="Romanchuk A."/>
            <person name="Chang J.H."/>
            <person name="Mukhtar M.S."/>
            <person name="Cherkis K."/>
            <person name="Roach J."/>
            <person name="Grant S.R."/>
            <person name="Jones C.D."/>
            <person name="Dangl J.L."/>
        </authorList>
    </citation>
    <scope>NUCLEOTIDE SEQUENCE [LARGE SCALE GENOMIC DNA]</scope>
    <source>
        <strain evidence="3 4">M301315</strain>
    </source>
</reference>
<protein>
    <submittedName>
        <fullName evidence="3">Uncharacterized protein</fullName>
    </submittedName>
</protein>
<feature type="region of interest" description="Disordered" evidence="1">
    <location>
        <begin position="362"/>
        <end position="389"/>
    </location>
</feature>
<gene>
    <name evidence="3" type="ORF">PLA107_031700</name>
</gene>
<feature type="compositionally biased region" description="Polar residues" evidence="1">
    <location>
        <begin position="373"/>
        <end position="389"/>
    </location>
</feature>
<evidence type="ECO:0000256" key="1">
    <source>
        <dbReference type="SAM" id="MobiDB-lite"/>
    </source>
</evidence>
<accession>A0AAD0PW21</accession>
<dbReference type="AlphaFoldDB" id="A0AAD0PW21"/>
<geneLocation type="plasmid" evidence="4">
    <name>pmppla107</name>
</geneLocation>